<keyword evidence="11" id="KW-1185">Reference proteome</keyword>
<evidence type="ECO:0000313" key="11">
    <source>
        <dbReference type="Proteomes" id="UP001591681"/>
    </source>
</evidence>
<evidence type="ECO:0000256" key="6">
    <source>
        <dbReference type="RuleBase" id="RU000685"/>
    </source>
</evidence>
<evidence type="ECO:0000256" key="7">
    <source>
        <dbReference type="SAM" id="Coils"/>
    </source>
</evidence>
<dbReference type="FunFam" id="1.20.5.500:FF:000001">
    <property type="entry name" value="Type II keratin 23"/>
    <property type="match status" value="1"/>
</dbReference>
<dbReference type="EMBL" id="JBHFQA010000010">
    <property type="protein sequence ID" value="KAL2091802.1"/>
    <property type="molecule type" value="Genomic_DNA"/>
</dbReference>
<evidence type="ECO:0000256" key="8">
    <source>
        <dbReference type="SAM" id="MobiDB-lite"/>
    </source>
</evidence>
<comment type="subcellular location">
    <subcellularLocation>
        <location evidence="1">Cytoplasm</location>
    </subcellularLocation>
</comment>
<dbReference type="InterPro" id="IPR050405">
    <property type="entry name" value="Intermediate_filament"/>
</dbReference>
<dbReference type="Gene3D" id="1.20.5.1160">
    <property type="entry name" value="Vasodilator-stimulated phosphoprotein"/>
    <property type="match status" value="1"/>
</dbReference>
<dbReference type="PROSITE" id="PS51842">
    <property type="entry name" value="IF_ROD_2"/>
    <property type="match status" value="1"/>
</dbReference>
<dbReference type="FunFam" id="1.20.5.1160:FF:000001">
    <property type="entry name" value="Keratin type II"/>
    <property type="match status" value="1"/>
</dbReference>
<evidence type="ECO:0000256" key="5">
    <source>
        <dbReference type="ARBA" id="ARBA00061646"/>
    </source>
</evidence>
<evidence type="ECO:0000259" key="9">
    <source>
        <dbReference type="PROSITE" id="PS51842"/>
    </source>
</evidence>
<dbReference type="PANTHER" id="PTHR45652">
    <property type="entry name" value="GLIAL FIBRILLARY ACIDIC PROTEIN"/>
    <property type="match status" value="1"/>
</dbReference>
<accession>A0ABD1JY35</accession>
<evidence type="ECO:0000256" key="3">
    <source>
        <dbReference type="ARBA" id="ARBA00022754"/>
    </source>
</evidence>
<evidence type="ECO:0000256" key="1">
    <source>
        <dbReference type="ARBA" id="ARBA00004496"/>
    </source>
</evidence>
<dbReference type="SUPFAM" id="SSF64593">
    <property type="entry name" value="Intermediate filament protein, coiled coil region"/>
    <property type="match status" value="2"/>
</dbReference>
<dbReference type="Pfam" id="PF00038">
    <property type="entry name" value="Filament"/>
    <property type="match status" value="1"/>
</dbReference>
<dbReference type="PROSITE" id="PS00226">
    <property type="entry name" value="IF_ROD_1"/>
    <property type="match status" value="1"/>
</dbReference>
<evidence type="ECO:0000256" key="2">
    <source>
        <dbReference type="ARBA" id="ARBA00022490"/>
    </source>
</evidence>
<keyword evidence="3 6" id="KW-0403">Intermediate filament</keyword>
<keyword evidence="2" id="KW-0963">Cytoplasm</keyword>
<dbReference type="FunFam" id="1.20.5.170:FF:000002">
    <property type="entry name" value="Type I keratin KA11"/>
    <property type="match status" value="1"/>
</dbReference>
<evidence type="ECO:0000313" key="10">
    <source>
        <dbReference type="EMBL" id="KAL2091802.1"/>
    </source>
</evidence>
<protein>
    <recommendedName>
        <fullName evidence="9">IF rod domain-containing protein</fullName>
    </recommendedName>
</protein>
<dbReference type="SMART" id="SM01391">
    <property type="entry name" value="Filament"/>
    <property type="match status" value="1"/>
</dbReference>
<evidence type="ECO:0000256" key="4">
    <source>
        <dbReference type="ARBA" id="ARBA00023054"/>
    </source>
</evidence>
<feature type="compositionally biased region" description="Basic and acidic residues" evidence="8">
    <location>
        <begin position="594"/>
        <end position="611"/>
    </location>
</feature>
<feature type="domain" description="IF rod" evidence="9">
    <location>
        <begin position="74"/>
        <end position="384"/>
    </location>
</feature>
<comment type="similarity">
    <text evidence="5 6">Belongs to the intermediate filament family.</text>
</comment>
<keyword evidence="4 7" id="KW-0175">Coiled coil</keyword>
<dbReference type="PANTHER" id="PTHR45652:SF8">
    <property type="entry name" value="NEUROFILAMENT LIGHT POLYPEPTIDE"/>
    <property type="match status" value="1"/>
</dbReference>
<name>A0ABD1JY35_9TELE</name>
<dbReference type="Gene3D" id="1.20.5.170">
    <property type="match status" value="1"/>
</dbReference>
<feature type="compositionally biased region" description="Acidic residues" evidence="8">
    <location>
        <begin position="451"/>
        <end position="593"/>
    </location>
</feature>
<feature type="region of interest" description="Disordered" evidence="8">
    <location>
        <begin position="441"/>
        <end position="611"/>
    </location>
</feature>
<dbReference type="GO" id="GO:0005882">
    <property type="term" value="C:intermediate filament"/>
    <property type="evidence" value="ECO:0007669"/>
    <property type="project" value="UniProtKB-KW"/>
</dbReference>
<dbReference type="InterPro" id="IPR018039">
    <property type="entry name" value="IF_conserved"/>
</dbReference>
<proteinExistence type="inferred from homology"/>
<dbReference type="InterPro" id="IPR039008">
    <property type="entry name" value="IF_rod_dom"/>
</dbReference>
<dbReference type="GO" id="GO:0005737">
    <property type="term" value="C:cytoplasm"/>
    <property type="evidence" value="ECO:0007669"/>
    <property type="project" value="UniProtKB-SubCell"/>
</dbReference>
<dbReference type="Gene3D" id="1.20.5.500">
    <property type="entry name" value="Single helix bin"/>
    <property type="match status" value="1"/>
</dbReference>
<organism evidence="10 11">
    <name type="scientific">Coilia grayii</name>
    <name type="common">Gray's grenadier anchovy</name>
    <dbReference type="NCBI Taxonomy" id="363190"/>
    <lineage>
        <taxon>Eukaryota</taxon>
        <taxon>Metazoa</taxon>
        <taxon>Chordata</taxon>
        <taxon>Craniata</taxon>
        <taxon>Vertebrata</taxon>
        <taxon>Euteleostomi</taxon>
        <taxon>Actinopterygii</taxon>
        <taxon>Neopterygii</taxon>
        <taxon>Teleostei</taxon>
        <taxon>Clupei</taxon>
        <taxon>Clupeiformes</taxon>
        <taxon>Clupeoidei</taxon>
        <taxon>Engraulidae</taxon>
        <taxon>Coilinae</taxon>
        <taxon>Coilia</taxon>
    </lineage>
</organism>
<reference evidence="10 11" key="1">
    <citation type="submission" date="2024-09" db="EMBL/GenBank/DDBJ databases">
        <title>A chromosome-level genome assembly of Gray's grenadier anchovy, Coilia grayii.</title>
        <authorList>
            <person name="Fu Z."/>
        </authorList>
    </citation>
    <scope>NUCLEOTIDE SEQUENCE [LARGE SCALE GENOMIC DNA]</scope>
    <source>
        <strain evidence="10">G4</strain>
        <tissue evidence="10">Muscle</tissue>
    </source>
</reference>
<feature type="coiled-coil region" evidence="7">
    <location>
        <begin position="78"/>
        <end position="174"/>
    </location>
</feature>
<dbReference type="AlphaFoldDB" id="A0ABD1JY35"/>
<dbReference type="Proteomes" id="UP001591681">
    <property type="component" value="Unassembled WGS sequence"/>
</dbReference>
<sequence length="611" mass="67281">MASIGFEHFYPSSRRRVVVRSGAGGGGGFASRSRSVFSSYGAPLSRAGPSPSREPDLSVAVAAGVELKAVRVAEKVQLRELNDRFASFIERVHTLELQNRALEAELAMLRGHREPSRLRALYEQELRQLRAAVEEALGERSAAQERRGQLEEVLRELRGRYEEEARAREEAEGRLAEARGGAREAALGRAGEEERLDSLLHQLAFLKRVHEGELAELQAQLHRSAQVSVETEVGRPDLSAALRDIRAQYERLARQNLQAAEEWFRSKVSVVAQTTARHSDDIRLARDEAGELRRLLKARELEIQATQGLIQALHSQLQDTEDKQSAEIACMQEAVGELEEELCSIKNEMARYLREYQDLLNVKMALDIEIAAYRKLLEGEETRFNVGGVGGMSSVFSHTFSSTPSLGRPIFSVQSSLSSGTPYLLGTRLLSSSLLSDVVTASSAAHTQSAPEEEEQQEEEEEQEEEEGGEEGEEEGGEEEEKEGEGEEAEEEKEGEGEEEGGEEEEGREEEECEEEEKGGEEDAEGGEEDEGEKEEGEGGEEEGEEEEGAEGEGGEKGEEEEEEGGEEEGEEGEGEKEGEEAGEGEGGDEEVEEKGGEEKKAEPEKAKAKK</sequence>
<comment type="caution">
    <text evidence="10">The sequence shown here is derived from an EMBL/GenBank/DDBJ whole genome shotgun (WGS) entry which is preliminary data.</text>
</comment>
<feature type="coiled-coil region" evidence="7">
    <location>
        <begin position="303"/>
        <end position="341"/>
    </location>
</feature>
<gene>
    <name evidence="10" type="ORF">ACEWY4_011600</name>
</gene>